<evidence type="ECO:0000256" key="12">
    <source>
        <dbReference type="ARBA" id="ARBA00023012"/>
    </source>
</evidence>
<evidence type="ECO:0000256" key="9">
    <source>
        <dbReference type="ARBA" id="ARBA00022777"/>
    </source>
</evidence>
<dbReference type="PANTHER" id="PTHR45528">
    <property type="entry name" value="SENSOR HISTIDINE KINASE CPXA"/>
    <property type="match status" value="1"/>
</dbReference>
<dbReference type="SMART" id="SM00388">
    <property type="entry name" value="HisKA"/>
    <property type="match status" value="1"/>
</dbReference>
<dbReference type="PROSITE" id="PS50109">
    <property type="entry name" value="HIS_KIN"/>
    <property type="match status" value="1"/>
</dbReference>
<dbReference type="EC" id="2.7.13.3" evidence="3"/>
<dbReference type="Proteomes" id="UP000655830">
    <property type="component" value="Unassembled WGS sequence"/>
</dbReference>
<feature type="transmembrane region" description="Helical" evidence="14">
    <location>
        <begin position="159"/>
        <end position="179"/>
    </location>
</feature>
<evidence type="ECO:0000256" key="7">
    <source>
        <dbReference type="ARBA" id="ARBA00022692"/>
    </source>
</evidence>
<dbReference type="Gene3D" id="6.10.340.10">
    <property type="match status" value="1"/>
</dbReference>
<comment type="caution">
    <text evidence="16">The sequence shown here is derived from an EMBL/GenBank/DDBJ whole genome shotgun (WGS) entry which is preliminary data.</text>
</comment>
<dbReference type="GO" id="GO:0000155">
    <property type="term" value="F:phosphorelay sensor kinase activity"/>
    <property type="evidence" value="ECO:0007669"/>
    <property type="project" value="InterPro"/>
</dbReference>
<evidence type="ECO:0000256" key="4">
    <source>
        <dbReference type="ARBA" id="ARBA00022475"/>
    </source>
</evidence>
<comment type="catalytic activity">
    <reaction evidence="1">
        <text>ATP + protein L-histidine = ADP + protein N-phospho-L-histidine.</text>
        <dbReference type="EC" id="2.7.13.3"/>
    </reaction>
</comment>
<keyword evidence="11 14" id="KW-1133">Transmembrane helix</keyword>
<evidence type="ECO:0000256" key="13">
    <source>
        <dbReference type="ARBA" id="ARBA00023136"/>
    </source>
</evidence>
<dbReference type="SUPFAM" id="SSF55874">
    <property type="entry name" value="ATPase domain of HSP90 chaperone/DNA topoisomerase II/histidine kinase"/>
    <property type="match status" value="1"/>
</dbReference>
<dbReference type="GO" id="GO:0005524">
    <property type="term" value="F:ATP binding"/>
    <property type="evidence" value="ECO:0007669"/>
    <property type="project" value="UniProtKB-KW"/>
</dbReference>
<dbReference type="InterPro" id="IPR005467">
    <property type="entry name" value="His_kinase_dom"/>
</dbReference>
<dbReference type="InterPro" id="IPR003594">
    <property type="entry name" value="HATPase_dom"/>
</dbReference>
<keyword evidence="6" id="KW-0808">Transferase</keyword>
<proteinExistence type="predicted"/>
<evidence type="ECO:0000259" key="15">
    <source>
        <dbReference type="PROSITE" id="PS50109"/>
    </source>
</evidence>
<dbReference type="Gene3D" id="1.10.287.130">
    <property type="match status" value="1"/>
</dbReference>
<dbReference type="InterPro" id="IPR050398">
    <property type="entry name" value="HssS/ArlS-like"/>
</dbReference>
<keyword evidence="13 14" id="KW-0472">Membrane</keyword>
<dbReference type="RefSeq" id="WP_249333355.1">
    <property type="nucleotide sequence ID" value="NZ_JACRSY010000024.1"/>
</dbReference>
<dbReference type="Pfam" id="PF00512">
    <property type="entry name" value="HisKA"/>
    <property type="match status" value="1"/>
</dbReference>
<dbReference type="EMBL" id="JACRSY010000024">
    <property type="protein sequence ID" value="MBC8580624.1"/>
    <property type="molecule type" value="Genomic_DNA"/>
</dbReference>
<keyword evidence="5" id="KW-0597">Phosphoprotein</keyword>
<evidence type="ECO:0000313" key="16">
    <source>
        <dbReference type="EMBL" id="MBC8580624.1"/>
    </source>
</evidence>
<name>A0A926EHT3_9FIRM</name>
<evidence type="ECO:0000256" key="10">
    <source>
        <dbReference type="ARBA" id="ARBA00022840"/>
    </source>
</evidence>
<keyword evidence="9 16" id="KW-0418">Kinase</keyword>
<dbReference type="InterPro" id="IPR036097">
    <property type="entry name" value="HisK_dim/P_sf"/>
</dbReference>
<evidence type="ECO:0000256" key="8">
    <source>
        <dbReference type="ARBA" id="ARBA00022741"/>
    </source>
</evidence>
<keyword evidence="12" id="KW-0902">Two-component regulatory system</keyword>
<dbReference type="Gene3D" id="3.30.565.10">
    <property type="entry name" value="Histidine kinase-like ATPase, C-terminal domain"/>
    <property type="match status" value="1"/>
</dbReference>
<evidence type="ECO:0000256" key="14">
    <source>
        <dbReference type="SAM" id="Phobius"/>
    </source>
</evidence>
<feature type="transmembrane region" description="Helical" evidence="14">
    <location>
        <begin position="15"/>
        <end position="38"/>
    </location>
</feature>
<organism evidence="16 17">
    <name type="scientific">Zhenhengia yiwuensis</name>
    <dbReference type="NCBI Taxonomy" id="2763666"/>
    <lineage>
        <taxon>Bacteria</taxon>
        <taxon>Bacillati</taxon>
        <taxon>Bacillota</taxon>
        <taxon>Clostridia</taxon>
        <taxon>Lachnospirales</taxon>
        <taxon>Lachnospiraceae</taxon>
        <taxon>Zhenhengia</taxon>
    </lineage>
</organism>
<feature type="domain" description="Histidine kinase" evidence="15">
    <location>
        <begin position="244"/>
        <end position="440"/>
    </location>
</feature>
<dbReference type="InterPro" id="IPR003661">
    <property type="entry name" value="HisK_dim/P_dom"/>
</dbReference>
<keyword evidence="17" id="KW-1185">Reference proteome</keyword>
<gene>
    <name evidence="16" type="ORF">H8718_13960</name>
</gene>
<dbReference type="GO" id="GO:0005886">
    <property type="term" value="C:plasma membrane"/>
    <property type="evidence" value="ECO:0007669"/>
    <property type="project" value="UniProtKB-SubCell"/>
</dbReference>
<dbReference type="CDD" id="cd00075">
    <property type="entry name" value="HATPase"/>
    <property type="match status" value="1"/>
</dbReference>
<comment type="subcellular location">
    <subcellularLocation>
        <location evidence="2">Cell membrane</location>
        <topology evidence="2">Multi-pass membrane protein</topology>
    </subcellularLocation>
</comment>
<dbReference type="AlphaFoldDB" id="A0A926EHT3"/>
<protein>
    <recommendedName>
        <fullName evidence="3">histidine kinase</fullName>
        <ecNumber evidence="3">2.7.13.3</ecNumber>
    </recommendedName>
</protein>
<accession>A0A926EHT3</accession>
<dbReference type="InterPro" id="IPR036890">
    <property type="entry name" value="HATPase_C_sf"/>
</dbReference>
<evidence type="ECO:0000256" key="5">
    <source>
        <dbReference type="ARBA" id="ARBA00022553"/>
    </source>
</evidence>
<dbReference type="SUPFAM" id="SSF47384">
    <property type="entry name" value="Homodimeric domain of signal transducing histidine kinase"/>
    <property type="match status" value="1"/>
</dbReference>
<keyword evidence="7 14" id="KW-0812">Transmembrane</keyword>
<sequence>MNYLSKFMVKINNQLIITIIVVIILTLGMFGIVLPMSIKYLVNHKMYHILLEEQQAFIQEEEAYREGPITDVYHYTVLDNESLYEEEQLDPEILHHLMMYPEFFKGIKGEGTKAEQVVSFHMYKTPNEHIYYLINKIRPGEMLVSYKVDNTSEVLAHELLLNTLSIAVFIFILILIVFLKWTSRLINNLKDIQGVLDTIEGDNLRNAIPTNNYTEEFQEVMCSLDRMRKRLCEEEEAKQQMLHNISHDLKTPLAVIKNYAEGIIDGVYPYGTVEETAHIIYNHAERLEKKVQGLLYLNRLEYFRGIHEAPQWFEMGLLVQEVVSYMKDYEGRQTIEVDTDQSEFKGDPEKWRIVLENLIDNAKRYAKHKICIRVEQDSLSIYNDGEPISIELQTKIFQPFEKGADGVTGLGLAIVKKTVELYNYEITVRNEEKGVTFIIL</sequence>
<keyword evidence="4" id="KW-1003">Cell membrane</keyword>
<dbReference type="SMART" id="SM00387">
    <property type="entry name" value="HATPase_c"/>
    <property type="match status" value="1"/>
</dbReference>
<evidence type="ECO:0000256" key="2">
    <source>
        <dbReference type="ARBA" id="ARBA00004651"/>
    </source>
</evidence>
<evidence type="ECO:0000256" key="11">
    <source>
        <dbReference type="ARBA" id="ARBA00022989"/>
    </source>
</evidence>
<keyword evidence="8" id="KW-0547">Nucleotide-binding</keyword>
<reference evidence="16" key="1">
    <citation type="submission" date="2020-08" db="EMBL/GenBank/DDBJ databases">
        <title>Genome public.</title>
        <authorList>
            <person name="Liu C."/>
            <person name="Sun Q."/>
        </authorList>
    </citation>
    <scope>NUCLEOTIDE SEQUENCE</scope>
    <source>
        <strain evidence="16">NSJ-12</strain>
    </source>
</reference>
<dbReference type="PANTHER" id="PTHR45528:SF1">
    <property type="entry name" value="SENSOR HISTIDINE KINASE CPXA"/>
    <property type="match status" value="1"/>
</dbReference>
<evidence type="ECO:0000256" key="6">
    <source>
        <dbReference type="ARBA" id="ARBA00022679"/>
    </source>
</evidence>
<evidence type="ECO:0000313" key="17">
    <source>
        <dbReference type="Proteomes" id="UP000655830"/>
    </source>
</evidence>
<evidence type="ECO:0000256" key="3">
    <source>
        <dbReference type="ARBA" id="ARBA00012438"/>
    </source>
</evidence>
<dbReference type="CDD" id="cd00082">
    <property type="entry name" value="HisKA"/>
    <property type="match status" value="1"/>
</dbReference>
<keyword evidence="10" id="KW-0067">ATP-binding</keyword>
<evidence type="ECO:0000256" key="1">
    <source>
        <dbReference type="ARBA" id="ARBA00000085"/>
    </source>
</evidence>
<dbReference type="Pfam" id="PF02518">
    <property type="entry name" value="HATPase_c"/>
    <property type="match status" value="1"/>
</dbReference>